<gene>
    <name evidence="2" type="ORF">MAY91_13215</name>
</gene>
<dbReference type="SUPFAM" id="SSF53756">
    <property type="entry name" value="UDP-Glycosyltransferase/glycogen phosphorylase"/>
    <property type="match status" value="1"/>
</dbReference>
<evidence type="ECO:0000313" key="3">
    <source>
        <dbReference type="Proteomes" id="UP001222680"/>
    </source>
</evidence>
<dbReference type="Gene3D" id="3.40.50.2000">
    <property type="entry name" value="Glycogen Phosphorylase B"/>
    <property type="match status" value="1"/>
</dbReference>
<name>A0ABY8GLF5_EDWIC</name>
<dbReference type="GO" id="GO:0016757">
    <property type="term" value="F:glycosyltransferase activity"/>
    <property type="evidence" value="ECO:0007669"/>
    <property type="project" value="UniProtKB-KW"/>
</dbReference>
<evidence type="ECO:0000313" key="2">
    <source>
        <dbReference type="EMBL" id="WFN98160.1"/>
    </source>
</evidence>
<organism evidence="2 3">
    <name type="scientific">Edwardsiella ictaluri</name>
    <dbReference type="NCBI Taxonomy" id="67780"/>
    <lineage>
        <taxon>Bacteria</taxon>
        <taxon>Pseudomonadati</taxon>
        <taxon>Pseudomonadota</taxon>
        <taxon>Gammaproteobacteria</taxon>
        <taxon>Enterobacterales</taxon>
        <taxon>Hafniaceae</taxon>
        <taxon>Edwardsiella</taxon>
    </lineage>
</organism>
<keyword evidence="2" id="KW-0808">Transferase</keyword>
<sequence>MIFLLFALCSDSEGLPMSALEAGSAGVPMLLSDVGGVLGVNYLR</sequence>
<reference evidence="2 3" key="1">
    <citation type="submission" date="2022-02" db="EMBL/GenBank/DDBJ databases">
        <title>Phenotypic, genotypic and serological characterization of Edwardsiella ictaluri from catfish and ornamental fish species.</title>
        <authorList>
            <person name="Rose D."/>
            <person name="Tekedar H.C."/>
            <person name="Waldbieser G.C."/>
            <person name="Aarattuthodi S."/>
            <person name="Griffin M.J."/>
        </authorList>
    </citation>
    <scope>NUCLEOTIDE SEQUENCE [LARGE SCALE GENOMIC DNA]</scope>
    <source>
        <strain evidence="2 3">13 TAL-140 K3</strain>
    </source>
</reference>
<accession>A0ABY8GLF5</accession>
<dbReference type="Proteomes" id="UP001222680">
    <property type="component" value="Chromosome"/>
</dbReference>
<keyword evidence="3" id="KW-1185">Reference proteome</keyword>
<keyword evidence="2" id="KW-0328">Glycosyltransferase</keyword>
<feature type="domain" description="Glycosyl transferase family 1" evidence="1">
    <location>
        <begin position="5"/>
        <end position="40"/>
    </location>
</feature>
<evidence type="ECO:0000259" key="1">
    <source>
        <dbReference type="Pfam" id="PF00534"/>
    </source>
</evidence>
<dbReference type="EMBL" id="CP092014">
    <property type="protein sequence ID" value="WFN98160.1"/>
    <property type="molecule type" value="Genomic_DNA"/>
</dbReference>
<dbReference type="EC" id="2.4.-.-" evidence="2"/>
<dbReference type="InterPro" id="IPR001296">
    <property type="entry name" value="Glyco_trans_1"/>
</dbReference>
<protein>
    <submittedName>
        <fullName evidence="2">Glycosyltransferase</fullName>
        <ecNumber evidence="2">2.4.-.-</ecNumber>
    </submittedName>
</protein>
<proteinExistence type="predicted"/>
<dbReference type="Pfam" id="PF00534">
    <property type="entry name" value="Glycos_transf_1"/>
    <property type="match status" value="1"/>
</dbReference>